<dbReference type="SUPFAM" id="SSF48452">
    <property type="entry name" value="TPR-like"/>
    <property type="match status" value="1"/>
</dbReference>
<organism evidence="1 2">
    <name type="scientific">Rhodanobacter glycinis</name>
    <dbReference type="NCBI Taxonomy" id="582702"/>
    <lineage>
        <taxon>Bacteria</taxon>
        <taxon>Pseudomonadati</taxon>
        <taxon>Pseudomonadota</taxon>
        <taxon>Gammaproteobacteria</taxon>
        <taxon>Lysobacterales</taxon>
        <taxon>Rhodanobacteraceae</taxon>
        <taxon>Rhodanobacter</taxon>
    </lineage>
</organism>
<dbReference type="InterPro" id="IPR011990">
    <property type="entry name" value="TPR-like_helical_dom_sf"/>
</dbReference>
<reference evidence="2" key="1">
    <citation type="submission" date="2016-10" db="EMBL/GenBank/DDBJ databases">
        <authorList>
            <person name="Varghese N."/>
            <person name="Submissions S."/>
        </authorList>
    </citation>
    <scope>NUCLEOTIDE SEQUENCE [LARGE SCALE GENOMIC DNA]</scope>
    <source>
        <strain evidence="2">MO64</strain>
    </source>
</reference>
<dbReference type="Gene3D" id="1.25.40.10">
    <property type="entry name" value="Tetratricopeptide repeat domain"/>
    <property type="match status" value="1"/>
</dbReference>
<dbReference type="Pfam" id="PF13414">
    <property type="entry name" value="TPR_11"/>
    <property type="match status" value="1"/>
</dbReference>
<name>A0A1I4G8S6_9GAMM</name>
<gene>
    <name evidence="1" type="ORF">SAMN05192579_1222</name>
</gene>
<evidence type="ECO:0000313" key="1">
    <source>
        <dbReference type="EMBL" id="SFL25506.1"/>
    </source>
</evidence>
<dbReference type="RefSeq" id="WP_092705216.1">
    <property type="nucleotide sequence ID" value="NZ_FOSR01000022.1"/>
</dbReference>
<proteinExistence type="predicted"/>
<dbReference type="Proteomes" id="UP000198725">
    <property type="component" value="Unassembled WGS sequence"/>
</dbReference>
<dbReference type="EMBL" id="FOSR01000022">
    <property type="protein sequence ID" value="SFL25506.1"/>
    <property type="molecule type" value="Genomic_DNA"/>
</dbReference>
<evidence type="ECO:0000313" key="2">
    <source>
        <dbReference type="Proteomes" id="UP000198725"/>
    </source>
</evidence>
<keyword evidence="2" id="KW-1185">Reference proteome</keyword>
<protein>
    <submittedName>
        <fullName evidence="1">TPR repeat-containing protein</fullName>
    </submittedName>
</protein>
<sequence>MNIDSLRAQCGGPRDGALLRLTLGNALLDAGDAAAAVVELRQALAFDPAYSAAWKGLGKALLAAGDDAGAAYAWQRGIDAARQRGDKQAEKEMAVFLRRLEKT</sequence>
<dbReference type="AlphaFoldDB" id="A0A1I4G8S6"/>
<accession>A0A1I4G8S6</accession>